<dbReference type="GO" id="GO:0017004">
    <property type="term" value="P:cytochrome complex assembly"/>
    <property type="evidence" value="ECO:0007669"/>
    <property type="project" value="UniProtKB-KW"/>
</dbReference>
<feature type="transmembrane region" description="Helical" evidence="10">
    <location>
        <begin position="222"/>
        <end position="247"/>
    </location>
</feature>
<dbReference type="eggNOG" id="COG1138">
    <property type="taxonomic scope" value="Bacteria"/>
</dbReference>
<feature type="transmembrane region" description="Helical" evidence="10">
    <location>
        <begin position="288"/>
        <end position="309"/>
    </location>
</feature>
<organism evidence="13 14">
    <name type="scientific">Terriglobus roseus (strain DSM 18391 / NRRL B-41598 / KBS 63)</name>
    <dbReference type="NCBI Taxonomy" id="926566"/>
    <lineage>
        <taxon>Bacteria</taxon>
        <taxon>Pseudomonadati</taxon>
        <taxon>Acidobacteriota</taxon>
        <taxon>Terriglobia</taxon>
        <taxon>Terriglobales</taxon>
        <taxon>Acidobacteriaceae</taxon>
        <taxon>Terriglobus</taxon>
    </lineage>
</organism>
<dbReference type="PANTHER" id="PTHR43653:SF1">
    <property type="entry name" value="CYTOCHROME C-TYPE BIOGENESIS PROTEIN CCMF"/>
    <property type="match status" value="1"/>
</dbReference>
<dbReference type="InterPro" id="IPR002541">
    <property type="entry name" value="Cyt_c_assembly"/>
</dbReference>
<feature type="domain" description="Cytochrome c-type biogenesis protein CcmF C-terminal" evidence="12">
    <location>
        <begin position="328"/>
        <end position="663"/>
    </location>
</feature>
<keyword evidence="14" id="KW-1185">Reference proteome</keyword>
<evidence type="ECO:0000256" key="1">
    <source>
        <dbReference type="ARBA" id="ARBA00004429"/>
    </source>
</evidence>
<evidence type="ECO:0000256" key="7">
    <source>
        <dbReference type="ARBA" id="ARBA00022989"/>
    </source>
</evidence>
<evidence type="ECO:0000256" key="2">
    <source>
        <dbReference type="ARBA" id="ARBA00009186"/>
    </source>
</evidence>
<feature type="transmembrane region" description="Helical" evidence="10">
    <location>
        <begin position="12"/>
        <end position="33"/>
    </location>
</feature>
<dbReference type="KEGG" id="trs:Terro_2497"/>
<comment type="function">
    <text evidence="9">Required for the biogenesis of c-type cytochromes. Possible subunit of a heme lyase.</text>
</comment>
<feature type="transmembrane region" description="Helical" evidence="10">
    <location>
        <begin position="108"/>
        <end position="125"/>
    </location>
</feature>
<keyword evidence="6" id="KW-0201">Cytochrome c-type biogenesis</keyword>
<keyword evidence="3" id="KW-1003">Cell membrane</keyword>
<evidence type="ECO:0000256" key="8">
    <source>
        <dbReference type="ARBA" id="ARBA00023136"/>
    </source>
</evidence>
<evidence type="ECO:0000259" key="11">
    <source>
        <dbReference type="Pfam" id="PF01578"/>
    </source>
</evidence>
<dbReference type="GO" id="GO:0005886">
    <property type="term" value="C:plasma membrane"/>
    <property type="evidence" value="ECO:0007669"/>
    <property type="project" value="UniProtKB-SubCell"/>
</dbReference>
<keyword evidence="7 10" id="KW-1133">Transmembrane helix</keyword>
<protein>
    <submittedName>
        <fullName evidence="13">Cytochrome c biogenesis factor</fullName>
    </submittedName>
</protein>
<feature type="transmembrane region" description="Helical" evidence="10">
    <location>
        <begin position="405"/>
        <end position="425"/>
    </location>
</feature>
<feature type="transmembrane region" description="Helical" evidence="10">
    <location>
        <begin position="644"/>
        <end position="664"/>
    </location>
</feature>
<dbReference type="GO" id="GO:0015232">
    <property type="term" value="F:heme transmembrane transporter activity"/>
    <property type="evidence" value="ECO:0007669"/>
    <property type="project" value="InterPro"/>
</dbReference>
<evidence type="ECO:0000256" key="6">
    <source>
        <dbReference type="ARBA" id="ARBA00022748"/>
    </source>
</evidence>
<dbReference type="InterPro" id="IPR003567">
    <property type="entry name" value="Cyt_c_biogenesis"/>
</dbReference>
<keyword evidence="4" id="KW-0997">Cell inner membrane</keyword>
<sequence length="690" mass="76270">MPHPMPQFGSFALLLALCLSAYTFLAGAFALVAMQRGLQLRVSAERLAETARRAGLGSFIAVLCAAIALIWAAFTNDFSVEYIREHSNIALHPAYKFSALWSGQEGSLLLWSFLTTGYAFVLRLRHRTDVRLFAYASVILAAIQIFFLALLNFAAEPFSLTRGVIPADGNGLNPLLQYPEMVIHPPMLYLGYVGFSVPFAFALGALMMKYPGEKWIRITRRWTLVTWLFLTVGISLGMHWAYAVLGWGGYWGWDPVENASFLPWLTATAFLHSVMMQEKRGMMKKWNVWLIFLTFMLTILGTLLTRSGIVSSVHAFAQSSIGDWFTTFLCIIFAVCLFTFFKQSAHLKSEHKLEAVVSRESSFLFNNLVLLVACFTVLFGTLFPVLSEYVQGSKVTMGAPFFNRVAVPIGLFLLLLTGVGPLLAWRATSLRSIRRNFVLPCAAILGSAAILMLSGLHPWSASSEDLEGQLYALVCFSIGAGVFTAILAEFLRGAHVVATQTGKNLVASGWTLMMRNNRRYGGYLVHFGIVVLFAGLAGAAFNQSKELEMGFGDSLTIGNYKLVCLSYTQDSNANYDTDFALLDVYRGNKKLTQMTPEKRFYTASQTSSTIVAIHSTVLRDLYVIFLGRNPETNRPIIKVFLNPLVSWIWAGVAIVFAGTVLALLPGLRPMLSNKAASVMPDRELQTVSGD</sequence>
<reference evidence="13 14" key="1">
    <citation type="submission" date="2012-06" db="EMBL/GenBank/DDBJ databases">
        <title>Complete genome of Terriglobus roseus DSM 18391.</title>
        <authorList>
            <consortium name="US DOE Joint Genome Institute (JGI-PGF)"/>
            <person name="Lucas S."/>
            <person name="Copeland A."/>
            <person name="Lapidus A."/>
            <person name="Glavina del Rio T."/>
            <person name="Dalin E."/>
            <person name="Tice H."/>
            <person name="Bruce D."/>
            <person name="Goodwin L."/>
            <person name="Pitluck S."/>
            <person name="Peters L."/>
            <person name="Mikhailova N."/>
            <person name="Munk A.C.C."/>
            <person name="Kyrpides N."/>
            <person name="Mavromatis K."/>
            <person name="Ivanova N."/>
            <person name="Brettin T."/>
            <person name="Detter J.C."/>
            <person name="Han C."/>
            <person name="Larimer F."/>
            <person name="Land M."/>
            <person name="Hauser L."/>
            <person name="Markowitz V."/>
            <person name="Cheng J.-F."/>
            <person name="Hugenholtz P."/>
            <person name="Woyke T."/>
            <person name="Wu D."/>
            <person name="Brambilla E."/>
            <person name="Klenk H.-P."/>
            <person name="Eisen J.A."/>
        </authorList>
    </citation>
    <scope>NUCLEOTIDE SEQUENCE [LARGE SCALE GENOMIC DNA]</scope>
    <source>
        <strain evidence="14">DSM 18391 / NRRL B-41598 / KBS 63</strain>
    </source>
</reference>
<feature type="transmembrane region" description="Helical" evidence="10">
    <location>
        <begin position="469"/>
        <end position="491"/>
    </location>
</feature>
<feature type="transmembrane region" description="Helical" evidence="10">
    <location>
        <begin position="54"/>
        <end position="74"/>
    </location>
</feature>
<dbReference type="PANTHER" id="PTHR43653">
    <property type="entry name" value="CYTOCHROME C ASSEMBLY PROTEIN-RELATED"/>
    <property type="match status" value="1"/>
</dbReference>
<gene>
    <name evidence="13" type="ordered locus">Terro_2497</name>
</gene>
<feature type="transmembrane region" description="Helical" evidence="10">
    <location>
        <begin position="259"/>
        <end position="276"/>
    </location>
</feature>
<evidence type="ECO:0000256" key="10">
    <source>
        <dbReference type="SAM" id="Phobius"/>
    </source>
</evidence>
<dbReference type="RefSeq" id="WP_014786170.1">
    <property type="nucleotide sequence ID" value="NC_018014.1"/>
</dbReference>
<dbReference type="InterPro" id="IPR032523">
    <property type="entry name" value="CcmF_C"/>
</dbReference>
<evidence type="ECO:0000313" key="13">
    <source>
        <dbReference type="EMBL" id="AFL88745.1"/>
    </source>
</evidence>
<feature type="domain" description="Cytochrome c assembly protein" evidence="11">
    <location>
        <begin position="101"/>
        <end position="307"/>
    </location>
</feature>
<dbReference type="Pfam" id="PF16327">
    <property type="entry name" value="CcmF_C"/>
    <property type="match status" value="1"/>
</dbReference>
<dbReference type="Pfam" id="PF01578">
    <property type="entry name" value="Cytochrom_C_asm"/>
    <property type="match status" value="1"/>
</dbReference>
<feature type="transmembrane region" description="Helical" evidence="10">
    <location>
        <begin position="132"/>
        <end position="155"/>
    </location>
</feature>
<comment type="subcellular location">
    <subcellularLocation>
        <location evidence="1">Cell inner membrane</location>
        <topology evidence="1">Multi-pass membrane protein</topology>
    </subcellularLocation>
</comment>
<evidence type="ECO:0000256" key="5">
    <source>
        <dbReference type="ARBA" id="ARBA00022692"/>
    </source>
</evidence>
<evidence type="ECO:0000256" key="4">
    <source>
        <dbReference type="ARBA" id="ARBA00022519"/>
    </source>
</evidence>
<feature type="transmembrane region" description="Helical" evidence="10">
    <location>
        <begin position="437"/>
        <end position="457"/>
    </location>
</feature>
<proteinExistence type="inferred from homology"/>
<dbReference type="PRINTS" id="PR01411">
    <property type="entry name" value="CCMFBIOGNSIS"/>
</dbReference>
<keyword evidence="5 10" id="KW-0812">Transmembrane</keyword>
<feature type="transmembrane region" description="Helical" evidence="10">
    <location>
        <begin position="362"/>
        <end position="385"/>
    </location>
</feature>
<dbReference type="InterPro" id="IPR003568">
    <property type="entry name" value="Cyt_c_biogenesis_CcmF"/>
</dbReference>
<dbReference type="AlphaFoldDB" id="I3ZHM7"/>
<evidence type="ECO:0000256" key="9">
    <source>
        <dbReference type="ARBA" id="ARBA00037230"/>
    </source>
</evidence>
<feature type="transmembrane region" description="Helical" evidence="10">
    <location>
        <begin position="321"/>
        <end position="341"/>
    </location>
</feature>
<keyword evidence="8 10" id="KW-0472">Membrane</keyword>
<dbReference type="HOGENOM" id="CLU_015041_3_0_0"/>
<name>I3ZHM7_TERRK</name>
<dbReference type="PATRIC" id="fig|926566.3.peg.2470"/>
<accession>I3ZHM7</accession>
<evidence type="ECO:0000313" key="14">
    <source>
        <dbReference type="Proteomes" id="UP000006056"/>
    </source>
</evidence>
<dbReference type="PRINTS" id="PR01410">
    <property type="entry name" value="CCBIOGENESIS"/>
</dbReference>
<evidence type="ECO:0000256" key="3">
    <source>
        <dbReference type="ARBA" id="ARBA00022475"/>
    </source>
</evidence>
<evidence type="ECO:0000259" key="12">
    <source>
        <dbReference type="Pfam" id="PF16327"/>
    </source>
</evidence>
<feature type="transmembrane region" description="Helical" evidence="10">
    <location>
        <begin position="189"/>
        <end position="210"/>
    </location>
</feature>
<comment type="similarity">
    <text evidence="2">Belongs to the CcmF/CycK/Ccl1/NrfE/CcsA family.</text>
</comment>
<dbReference type="EMBL" id="CP003379">
    <property type="protein sequence ID" value="AFL88745.1"/>
    <property type="molecule type" value="Genomic_DNA"/>
</dbReference>
<dbReference type="Proteomes" id="UP000006056">
    <property type="component" value="Chromosome"/>
</dbReference>
<feature type="transmembrane region" description="Helical" evidence="10">
    <location>
        <begin position="520"/>
        <end position="541"/>
    </location>
</feature>
<dbReference type="GO" id="GO:0020037">
    <property type="term" value="F:heme binding"/>
    <property type="evidence" value="ECO:0007669"/>
    <property type="project" value="InterPro"/>
</dbReference>
<dbReference type="STRING" id="926566.Terro_2497"/>